<dbReference type="InterPro" id="IPR011006">
    <property type="entry name" value="CheY-like_superfamily"/>
</dbReference>
<dbReference type="PRINTS" id="PR00344">
    <property type="entry name" value="BCTRLSENSOR"/>
</dbReference>
<dbReference type="KEGG" id="care:LT85_3102"/>
<dbReference type="InterPro" id="IPR035919">
    <property type="entry name" value="EAL_sf"/>
</dbReference>
<dbReference type="SUPFAM" id="SSF141868">
    <property type="entry name" value="EAL domain-like"/>
    <property type="match status" value="1"/>
</dbReference>
<comment type="subcellular location">
    <subcellularLocation>
        <location evidence="2">Membrane</location>
    </subcellularLocation>
</comment>
<dbReference type="SMART" id="SM00267">
    <property type="entry name" value="GGDEF"/>
    <property type="match status" value="1"/>
</dbReference>
<evidence type="ECO:0000256" key="14">
    <source>
        <dbReference type="SAM" id="Phobius"/>
    </source>
</evidence>
<evidence type="ECO:0000256" key="10">
    <source>
        <dbReference type="ARBA" id="ARBA00058004"/>
    </source>
</evidence>
<dbReference type="Gene3D" id="3.20.20.450">
    <property type="entry name" value="EAL domain"/>
    <property type="match status" value="1"/>
</dbReference>
<evidence type="ECO:0000256" key="3">
    <source>
        <dbReference type="ARBA" id="ARBA00012438"/>
    </source>
</evidence>
<dbReference type="SMART" id="SM00388">
    <property type="entry name" value="HisKA"/>
    <property type="match status" value="1"/>
</dbReference>
<feature type="domain" description="HAMP" evidence="18">
    <location>
        <begin position="188"/>
        <end position="240"/>
    </location>
</feature>
<evidence type="ECO:0000256" key="9">
    <source>
        <dbReference type="ARBA" id="ARBA00023026"/>
    </source>
</evidence>
<feature type="domain" description="Response regulatory" evidence="16">
    <location>
        <begin position="500"/>
        <end position="616"/>
    </location>
</feature>
<reference evidence="22" key="1">
    <citation type="journal article" date="2014" name="Soil Biol. Biochem.">
        <title>Structure and function of bacterial communities in ageing soils: Insights from the Mendocino ecological staircase.</title>
        <authorList>
            <person name="Uroz S."/>
            <person name="Tech J.J."/>
            <person name="Sawaya N.A."/>
            <person name="Frey-Klett P."/>
            <person name="Leveau J.H.J."/>
        </authorList>
    </citation>
    <scope>NUCLEOTIDE SEQUENCE [LARGE SCALE GENOMIC DNA]</scope>
    <source>
        <strain evidence="22">Cal35</strain>
    </source>
</reference>
<dbReference type="SMART" id="SM00073">
    <property type="entry name" value="HPT"/>
    <property type="match status" value="1"/>
</dbReference>
<keyword evidence="5" id="KW-0808">Transferase</keyword>
<dbReference type="InterPro" id="IPR043128">
    <property type="entry name" value="Rev_trsase/Diguanyl_cyclase"/>
</dbReference>
<evidence type="ECO:0000256" key="2">
    <source>
        <dbReference type="ARBA" id="ARBA00004370"/>
    </source>
</evidence>
<dbReference type="Pfam" id="PF09984">
    <property type="entry name" value="sCache_4"/>
    <property type="match status" value="1"/>
</dbReference>
<evidence type="ECO:0000256" key="1">
    <source>
        <dbReference type="ARBA" id="ARBA00000085"/>
    </source>
</evidence>
<keyword evidence="4 13" id="KW-0597">Phosphoprotein</keyword>
<evidence type="ECO:0000259" key="19">
    <source>
        <dbReference type="PROSITE" id="PS50887"/>
    </source>
</evidence>
<dbReference type="InterPro" id="IPR036890">
    <property type="entry name" value="HATPase_C_sf"/>
</dbReference>
<dbReference type="InterPro" id="IPR000160">
    <property type="entry name" value="GGDEF_dom"/>
</dbReference>
<feature type="domain" description="EAL" evidence="17">
    <location>
        <begin position="1210"/>
        <end position="1463"/>
    </location>
</feature>
<dbReference type="InterPro" id="IPR004358">
    <property type="entry name" value="Sig_transdc_His_kin-like_C"/>
</dbReference>
<dbReference type="GO" id="GO:0000155">
    <property type="term" value="F:phosphorelay sensor kinase activity"/>
    <property type="evidence" value="ECO:0007669"/>
    <property type="project" value="InterPro"/>
</dbReference>
<dbReference type="InterPro" id="IPR029787">
    <property type="entry name" value="Nucleotide_cyclase"/>
</dbReference>
<dbReference type="Proteomes" id="UP000030302">
    <property type="component" value="Chromosome"/>
</dbReference>
<dbReference type="Pfam" id="PF00072">
    <property type="entry name" value="Response_reg"/>
    <property type="match status" value="2"/>
</dbReference>
<dbReference type="SMART" id="SM00387">
    <property type="entry name" value="HATPase_c"/>
    <property type="match status" value="1"/>
</dbReference>
<dbReference type="InterPro" id="IPR003594">
    <property type="entry name" value="HATPase_dom"/>
</dbReference>
<name>A0A0A1FER3_9BURK</name>
<dbReference type="InterPro" id="IPR036097">
    <property type="entry name" value="HisK_dim/P_sf"/>
</dbReference>
<keyword evidence="7" id="KW-0418">Kinase</keyword>
<dbReference type="Gene3D" id="3.40.50.2300">
    <property type="match status" value="3"/>
</dbReference>
<evidence type="ECO:0000256" key="8">
    <source>
        <dbReference type="ARBA" id="ARBA00023012"/>
    </source>
</evidence>
<dbReference type="InterPro" id="IPR001789">
    <property type="entry name" value="Sig_transdc_resp-reg_receiver"/>
</dbReference>
<dbReference type="GO" id="GO:0005886">
    <property type="term" value="C:plasma membrane"/>
    <property type="evidence" value="ECO:0007669"/>
    <property type="project" value="UniProtKB-SubCell"/>
</dbReference>
<evidence type="ECO:0000313" key="22">
    <source>
        <dbReference type="Proteomes" id="UP000030302"/>
    </source>
</evidence>
<dbReference type="SUPFAM" id="SSF55874">
    <property type="entry name" value="ATPase domain of HSP90 chaperone/DNA topoisomerase II/histidine kinase"/>
    <property type="match status" value="1"/>
</dbReference>
<dbReference type="GO" id="GO:0005524">
    <property type="term" value="F:ATP binding"/>
    <property type="evidence" value="ECO:0007669"/>
    <property type="project" value="UniProtKB-KW"/>
</dbReference>
<dbReference type="Gene3D" id="1.20.120.160">
    <property type="entry name" value="HPT domain"/>
    <property type="match status" value="1"/>
</dbReference>
<keyword evidence="8" id="KW-0902">Two-component regulatory system</keyword>
<dbReference type="InterPro" id="IPR003661">
    <property type="entry name" value="HisK_dim/P_dom"/>
</dbReference>
<dbReference type="PANTHER" id="PTHR45339:SF5">
    <property type="entry name" value="HISTIDINE KINASE"/>
    <property type="match status" value="1"/>
</dbReference>
<feature type="modified residue" description="Phosphohistidine" evidence="12">
    <location>
        <position position="839"/>
    </location>
</feature>
<dbReference type="EC" id="2.7.13.3" evidence="3"/>
<dbReference type="InterPro" id="IPR003660">
    <property type="entry name" value="HAMP_dom"/>
</dbReference>
<feature type="modified residue" description="4-aspartylphosphate" evidence="13">
    <location>
        <position position="692"/>
    </location>
</feature>
<dbReference type="PROSITE" id="PS50110">
    <property type="entry name" value="RESPONSE_REGULATORY"/>
    <property type="match status" value="3"/>
</dbReference>
<dbReference type="Pfam" id="PF00990">
    <property type="entry name" value="GGDEF"/>
    <property type="match status" value="1"/>
</dbReference>
<dbReference type="FunFam" id="3.20.20.450:FF:000001">
    <property type="entry name" value="Cyclic di-GMP phosphodiesterase yahA"/>
    <property type="match status" value="1"/>
</dbReference>
<dbReference type="InterPro" id="IPR008207">
    <property type="entry name" value="Sig_transdc_His_kin_Hpt_dom"/>
</dbReference>
<evidence type="ECO:0000256" key="6">
    <source>
        <dbReference type="ARBA" id="ARBA00022729"/>
    </source>
</evidence>
<evidence type="ECO:0000313" key="21">
    <source>
        <dbReference type="EMBL" id="AIY42260.1"/>
    </source>
</evidence>
<dbReference type="SMART" id="SM00304">
    <property type="entry name" value="HAMP"/>
    <property type="match status" value="1"/>
</dbReference>
<dbReference type="SMART" id="SM00052">
    <property type="entry name" value="EAL"/>
    <property type="match status" value="1"/>
</dbReference>
<dbReference type="CDD" id="cd17574">
    <property type="entry name" value="REC_OmpR"/>
    <property type="match status" value="1"/>
</dbReference>
<dbReference type="Gene3D" id="1.10.287.130">
    <property type="match status" value="1"/>
</dbReference>
<keyword evidence="6" id="KW-0732">Signal</keyword>
<feature type="modified residue" description="4-aspartylphosphate" evidence="13">
    <location>
        <position position="959"/>
    </location>
</feature>
<organism evidence="21 22">
    <name type="scientific">Collimonas arenae</name>
    <dbReference type="NCBI Taxonomy" id="279058"/>
    <lineage>
        <taxon>Bacteria</taxon>
        <taxon>Pseudomonadati</taxon>
        <taxon>Pseudomonadota</taxon>
        <taxon>Betaproteobacteria</taxon>
        <taxon>Burkholderiales</taxon>
        <taxon>Oxalobacteraceae</taxon>
        <taxon>Collimonas</taxon>
    </lineage>
</organism>
<dbReference type="PROSITE" id="PS50885">
    <property type="entry name" value="HAMP"/>
    <property type="match status" value="1"/>
</dbReference>
<dbReference type="PANTHER" id="PTHR45339">
    <property type="entry name" value="HYBRID SIGNAL TRANSDUCTION HISTIDINE KINASE J"/>
    <property type="match status" value="1"/>
</dbReference>
<evidence type="ECO:0000256" key="12">
    <source>
        <dbReference type="PROSITE-ProRule" id="PRU00110"/>
    </source>
</evidence>
<feature type="domain" description="HPt" evidence="20">
    <location>
        <begin position="800"/>
        <end position="893"/>
    </location>
</feature>
<evidence type="ECO:0000259" key="17">
    <source>
        <dbReference type="PROSITE" id="PS50883"/>
    </source>
</evidence>
<dbReference type="InterPro" id="IPR001633">
    <property type="entry name" value="EAL_dom"/>
</dbReference>
<protein>
    <recommendedName>
        <fullName evidence="11">Virulence sensor protein BvgS</fullName>
        <ecNumber evidence="3">2.7.13.3</ecNumber>
    </recommendedName>
</protein>
<sequence>MAIVTVSILGLALFSSLMNSWETSQRMRGYLIEQGLHIAENLARQSTLALLYHSSDNVRDQVATSLAFPDVLRVDITDATHNILLSQTKKGAHIKSSQVPRPDISMTQSTLEQETGDEWRFGAPVYQGREAVSPFELQENKVQLLGYVHIVLGKETMNRLVLSLLVVNLIITFSFALVLLGIMRLLARHLIRPLNALSELMGRAEAGESGMRAGLDGPRDIIDMAHAFNKMMTVLEEREAELKKSRDQAVYAALMKAKFAATVSHEVRTPLNGVVGMLDILKEMRLTKSQLEYVEVAWNSAHTLVDLINDILDFSKMEANKLVLEEIDFDLGKLTEEVLELLAKQAQQKGLEFGYLLASDVPDWIKGDSMRLRQVLINLVSNALKFTEQGEVAVNISRTTDSDDCFSLRIEVSDTGIGMNQDAVQHVFESFTQADSTTARKYGGTGLGLAICKQLVELMGGEIGVVSQPGEGTTFWFTIRCQPSEIQTVVHPDKVFLGMHVLVIQESNVLRSFLAQNLARYGMLCQVVSNGSEALEELGRTQKIPYSIIIMDRGTTDGNGVDLALQIRSNQRLSTARFFLLDRYGLQNSVKFFGADVYLSKPIRLSALLSGIRDLMSGQELDTIPAPAPSLSGDDLTAAGKYQVLVVEDNRTNQMVAAGMLAMSGCHCEFAANGWGAIEIIQRNKFDLILMDCNMPGMDGYEVTARIRDLEKAEGRHTPIVAMTANTQAGDAEKCLAAGMDDYLAKPITLIELRYKLERWLMHDSTHTENEHLALSASVQTESEDVALDRSVFDKLRDILGESLQQAVTPYLEDTPVYLEQLENAVSQKDAECARALAHTIKGSSGNLGATNVTQFAKEVEELALNQQIDEIRPLLPKLNAAFDEVVTLLGNEAFIGSQKNVVSVTGNALVLVVDDDRSTRNALRYTLLRDGFRVAEAENGGQALHILKRMQPDVILMDAVMPVMDGFTACARIHELPNGRNIPVLMITGLDDNISVERAFTAGASDYITKPIHFTVLSQRVRRIIEASRAEKRVRDLAFKDSLTGLPNRAMFFEQLKQCIEHAGQAENAVAVLFLDLNRFKYVNDTLGHDVGDQLLVAVARRIRRSVRAVDCVARLGGDEFTVVLVDMISADTATIVAQAICRSLSSPFLIEGHGIFVSASIGISLYPTDGTDVGTLLQHADTAMYRAKKANSGFKFFEPSMERLMSERMRLESDLRMALDRKELEVYYQPQVQFDTGRIVGMEALVRWRHPTRGMVEPKEFIPLAEETDLINIIGEWVMRTACAQLQSWINSGLPAMRMAVNFSVRQLQADFVAQIERVLAETGLSPHLLELEITEGTLMENAEDNLHALHQLRNLGVRLTIDDFGTGYSSLAYLKRFHVDIIKIDQSFVQDVPNDLDDSAIVKSIIALAHSLRLEVVAEGVENVSQLDFLRDHSCDMMQGYYFSQPIPTEQVADFIKEQAYLRMPGFSYLERDSKAD</sequence>
<dbReference type="CDD" id="cd01948">
    <property type="entry name" value="EAL"/>
    <property type="match status" value="1"/>
</dbReference>
<dbReference type="Gene3D" id="6.10.340.10">
    <property type="match status" value="1"/>
</dbReference>
<feature type="domain" description="GGDEF" evidence="19">
    <location>
        <begin position="1069"/>
        <end position="1201"/>
    </location>
</feature>
<dbReference type="SUPFAM" id="SSF47384">
    <property type="entry name" value="Homodimeric domain of signal transducing histidine kinase"/>
    <property type="match status" value="1"/>
</dbReference>
<dbReference type="CDD" id="cd00082">
    <property type="entry name" value="HisKA"/>
    <property type="match status" value="1"/>
</dbReference>
<proteinExistence type="predicted"/>
<keyword evidence="14" id="KW-0812">Transmembrane</keyword>
<dbReference type="SUPFAM" id="SSF52172">
    <property type="entry name" value="CheY-like"/>
    <property type="match status" value="3"/>
</dbReference>
<comment type="catalytic activity">
    <reaction evidence="1">
        <text>ATP + protein L-histidine = ADP + protein N-phospho-L-histidine.</text>
        <dbReference type="EC" id="2.7.13.3"/>
    </reaction>
</comment>
<evidence type="ECO:0000256" key="5">
    <source>
        <dbReference type="ARBA" id="ARBA00022679"/>
    </source>
</evidence>
<dbReference type="InterPro" id="IPR036641">
    <property type="entry name" value="HPT_dom_sf"/>
</dbReference>
<keyword evidence="14" id="KW-0472">Membrane</keyword>
<dbReference type="InterPro" id="IPR005467">
    <property type="entry name" value="His_kinase_dom"/>
</dbReference>
<dbReference type="EMBL" id="CP009962">
    <property type="protein sequence ID" value="AIY42260.1"/>
    <property type="molecule type" value="Genomic_DNA"/>
</dbReference>
<evidence type="ECO:0000256" key="4">
    <source>
        <dbReference type="ARBA" id="ARBA00022553"/>
    </source>
</evidence>
<dbReference type="PROSITE" id="PS50109">
    <property type="entry name" value="HIS_KIN"/>
    <property type="match status" value="1"/>
</dbReference>
<dbReference type="SUPFAM" id="SSF55073">
    <property type="entry name" value="Nucleotide cyclase"/>
    <property type="match status" value="1"/>
</dbReference>
<dbReference type="HOGENOM" id="CLU_000445_128_0_4"/>
<dbReference type="Pfam" id="PF02518">
    <property type="entry name" value="HATPase_c"/>
    <property type="match status" value="1"/>
</dbReference>
<dbReference type="Pfam" id="PF01627">
    <property type="entry name" value="Hpt"/>
    <property type="match status" value="1"/>
</dbReference>
<dbReference type="Pfam" id="PF00563">
    <property type="entry name" value="EAL"/>
    <property type="match status" value="1"/>
</dbReference>
<comment type="function">
    <text evidence="10">Member of the two-component regulatory system BvgS/BvgA. Phosphorylates BvgA via a four-step phosphorelay in response to environmental signals.</text>
</comment>
<dbReference type="SUPFAM" id="SSF47226">
    <property type="entry name" value="Histidine-containing phosphotransfer domain, HPT domain"/>
    <property type="match status" value="1"/>
</dbReference>
<dbReference type="CDD" id="cd16922">
    <property type="entry name" value="HATPase_EvgS-ArcB-TorS-like"/>
    <property type="match status" value="1"/>
</dbReference>
<dbReference type="STRING" id="279058.LT85_3102"/>
<keyword evidence="22" id="KW-1185">Reference proteome</keyword>
<evidence type="ECO:0000256" key="13">
    <source>
        <dbReference type="PROSITE-ProRule" id="PRU00169"/>
    </source>
</evidence>
<dbReference type="PROSITE" id="PS50894">
    <property type="entry name" value="HPT"/>
    <property type="match status" value="1"/>
</dbReference>
<feature type="transmembrane region" description="Helical" evidence="14">
    <location>
        <begin position="160"/>
        <end position="182"/>
    </location>
</feature>
<accession>A0A0A1FER3</accession>
<evidence type="ECO:0000259" key="16">
    <source>
        <dbReference type="PROSITE" id="PS50110"/>
    </source>
</evidence>
<dbReference type="CDD" id="cd01949">
    <property type="entry name" value="GGDEF"/>
    <property type="match status" value="1"/>
</dbReference>
<evidence type="ECO:0000259" key="15">
    <source>
        <dbReference type="PROSITE" id="PS50109"/>
    </source>
</evidence>
<evidence type="ECO:0000259" key="20">
    <source>
        <dbReference type="PROSITE" id="PS50894"/>
    </source>
</evidence>
<dbReference type="CDD" id="cd00088">
    <property type="entry name" value="HPT"/>
    <property type="match status" value="1"/>
</dbReference>
<keyword evidence="14" id="KW-1133">Transmembrane helix</keyword>
<feature type="modified residue" description="4-aspartylphosphate" evidence="13">
    <location>
        <position position="552"/>
    </location>
</feature>
<dbReference type="InterPro" id="IPR019247">
    <property type="entry name" value="Histidine_kinase_BarA_N"/>
</dbReference>
<dbReference type="NCBIfam" id="TIGR00254">
    <property type="entry name" value="GGDEF"/>
    <property type="match status" value="1"/>
</dbReference>
<feature type="domain" description="Response regulatory" evidence="16">
    <location>
        <begin position="910"/>
        <end position="1026"/>
    </location>
</feature>
<dbReference type="SMART" id="SM00448">
    <property type="entry name" value="REC"/>
    <property type="match status" value="3"/>
</dbReference>
<feature type="domain" description="Histidine kinase" evidence="15">
    <location>
        <begin position="262"/>
        <end position="483"/>
    </location>
</feature>
<dbReference type="FunFam" id="3.30.565.10:FF:000010">
    <property type="entry name" value="Sensor histidine kinase RcsC"/>
    <property type="match status" value="1"/>
</dbReference>
<evidence type="ECO:0000256" key="7">
    <source>
        <dbReference type="ARBA" id="ARBA00022777"/>
    </source>
</evidence>
<dbReference type="Gene3D" id="3.30.565.10">
    <property type="entry name" value="Histidine kinase-like ATPase, C-terminal domain"/>
    <property type="match status" value="1"/>
</dbReference>
<dbReference type="Pfam" id="PF00512">
    <property type="entry name" value="HisKA"/>
    <property type="match status" value="1"/>
</dbReference>
<dbReference type="PROSITE" id="PS50883">
    <property type="entry name" value="EAL"/>
    <property type="match status" value="1"/>
</dbReference>
<dbReference type="CDD" id="cd17546">
    <property type="entry name" value="REC_hyHK_CKI1_RcsC-like"/>
    <property type="match status" value="1"/>
</dbReference>
<gene>
    <name evidence="21" type="ORF">LT85_3102</name>
</gene>
<keyword evidence="9" id="KW-0843">Virulence</keyword>
<feature type="domain" description="Response regulatory" evidence="16">
    <location>
        <begin position="643"/>
        <end position="761"/>
    </location>
</feature>
<evidence type="ECO:0000256" key="11">
    <source>
        <dbReference type="ARBA" id="ARBA00070152"/>
    </source>
</evidence>
<evidence type="ECO:0000259" key="18">
    <source>
        <dbReference type="PROSITE" id="PS50885"/>
    </source>
</evidence>
<dbReference type="Gene3D" id="3.30.70.270">
    <property type="match status" value="1"/>
</dbReference>
<dbReference type="PROSITE" id="PS50887">
    <property type="entry name" value="GGDEF"/>
    <property type="match status" value="1"/>
</dbReference>